<dbReference type="EMBL" id="QHJS02000133">
    <property type="protein sequence ID" value="RRO10056.1"/>
    <property type="molecule type" value="Genomic_DNA"/>
</dbReference>
<evidence type="ECO:0000313" key="3">
    <source>
        <dbReference type="Proteomes" id="UP000256540"/>
    </source>
</evidence>
<protein>
    <submittedName>
        <fullName evidence="1">Uncharacterized protein</fullName>
    </submittedName>
</protein>
<keyword evidence="4" id="KW-1185">Reference proteome</keyword>
<evidence type="ECO:0000313" key="1">
    <source>
        <dbReference type="EMBL" id="RRO10056.1"/>
    </source>
</evidence>
<dbReference type="Proteomes" id="UP000256540">
    <property type="component" value="Unassembled WGS sequence"/>
</dbReference>
<organism evidence="1 3">
    <name type="scientific">Pectobacterium aquaticum</name>
    <dbReference type="NCBI Taxonomy" id="2204145"/>
    <lineage>
        <taxon>Bacteria</taxon>
        <taxon>Pseudomonadati</taxon>
        <taxon>Pseudomonadota</taxon>
        <taxon>Gammaproteobacteria</taxon>
        <taxon>Enterobacterales</taxon>
        <taxon>Pectobacteriaceae</taxon>
        <taxon>Pectobacterium</taxon>
    </lineage>
</organism>
<reference evidence="3 4" key="1">
    <citation type="submission" date="2018-11" db="EMBL/GenBank/DDBJ databases">
        <title>Draft genome sequences of proposed Pectobacterium aquaticum sp. nov. isolated in France from fresh water.</title>
        <authorList>
            <person name="Pedron J."/>
            <person name="Barny M.A."/>
        </authorList>
    </citation>
    <scope>NUCLEOTIDE SEQUENCE [LARGE SCALE GENOMIC DNA]</scope>
    <source>
        <strain evidence="1 3">A127-S21-F16</strain>
        <strain evidence="2 4">A35-S23-M15</strain>
    </source>
</reference>
<name>A0AA93DKD6_9GAMM</name>
<accession>A0AA93DKD6</accession>
<gene>
    <name evidence="1" type="ORF">DMB84_020540</name>
    <name evidence="2" type="ORF">DMB85_006575</name>
</gene>
<proteinExistence type="predicted"/>
<dbReference type="EMBL" id="QHJW02000012">
    <property type="protein sequence ID" value="RRO10214.1"/>
    <property type="molecule type" value="Genomic_DNA"/>
</dbReference>
<evidence type="ECO:0000313" key="4">
    <source>
        <dbReference type="Proteomes" id="UP000256817"/>
    </source>
</evidence>
<evidence type="ECO:0000313" key="2">
    <source>
        <dbReference type="EMBL" id="RRO10214.1"/>
    </source>
</evidence>
<dbReference type="AlphaFoldDB" id="A0AA93DKD6"/>
<comment type="caution">
    <text evidence="1">The sequence shown here is derived from an EMBL/GenBank/DDBJ whole genome shotgun (WGS) entry which is preliminary data.</text>
</comment>
<dbReference type="Proteomes" id="UP000256817">
    <property type="component" value="Unassembled WGS sequence"/>
</dbReference>
<dbReference type="RefSeq" id="WP_116167312.1">
    <property type="nucleotide sequence ID" value="NZ_CP161828.1"/>
</dbReference>
<sequence length="83" mass="9773">MLNDAEYEKIQLLENQIDTLQDKINLQHIVITGLLSQVLNLAQGDYTQLTETIRKELNQYPPQSDQRETYLHTIQSLIDRFTR</sequence>